<dbReference type="EC" id="2.3.1.222" evidence="3"/>
<comment type="caution">
    <text evidence="12">The sequence shown here is derived from an EMBL/GenBank/DDBJ whole genome shotgun (WGS) entry which is preliminary data.</text>
</comment>
<proteinExistence type="inferred from homology"/>
<evidence type="ECO:0000256" key="5">
    <source>
        <dbReference type="ARBA" id="ARBA00022679"/>
    </source>
</evidence>
<keyword evidence="5" id="KW-0808">Transferase</keyword>
<organism evidence="12 13">
    <name type="scientific">Candidatus Buchananbacteria bacterium CG10_big_fil_rev_8_21_14_0_10_42_9</name>
    <dbReference type="NCBI Taxonomy" id="1974526"/>
    <lineage>
        <taxon>Bacteria</taxon>
        <taxon>Candidatus Buchananiibacteriota</taxon>
    </lineage>
</organism>
<evidence type="ECO:0000256" key="8">
    <source>
        <dbReference type="ARBA" id="ARBA00023315"/>
    </source>
</evidence>
<evidence type="ECO:0000256" key="6">
    <source>
        <dbReference type="ARBA" id="ARBA00022723"/>
    </source>
</evidence>
<dbReference type="EMBL" id="PEZZ01000006">
    <property type="protein sequence ID" value="PIS05454.1"/>
    <property type="molecule type" value="Genomic_DNA"/>
</dbReference>
<evidence type="ECO:0000313" key="13">
    <source>
        <dbReference type="Proteomes" id="UP000230935"/>
    </source>
</evidence>
<gene>
    <name evidence="12" type="ORF">COT81_00970</name>
</gene>
<dbReference type="Pfam" id="PF06130">
    <property type="entry name" value="PTAC"/>
    <property type="match status" value="1"/>
</dbReference>
<dbReference type="PANTHER" id="PTHR39453:SF1">
    <property type="entry name" value="PHOSPHATE PROPANOYLTRANSFERASE"/>
    <property type="match status" value="1"/>
</dbReference>
<evidence type="ECO:0000256" key="2">
    <source>
        <dbReference type="ARBA" id="ARBA00007342"/>
    </source>
</evidence>
<dbReference type="GO" id="GO:0016747">
    <property type="term" value="F:acyltransferase activity, transferring groups other than amino-acyl groups"/>
    <property type="evidence" value="ECO:0007669"/>
    <property type="project" value="InterPro"/>
</dbReference>
<sequence length="193" mass="21694">MRKKITIQVSGHHCHLSKKDIDVLFGKGYKLRPLYKLSQIGQYASRETISVKSAKGKQINDIRVLGPKRANSQVELTLTDCYHLKIKAPIKTGINKDTGPGGQIELIGPKGRVKRRAAMIQNRHIHCDLKTAKTLGLKHKDRVSVETLGVRSVVWHNVYVKVRSDFVWRMHLDTDEANAANIKEGQTGTVLIK</sequence>
<dbReference type="AlphaFoldDB" id="A0A2H0W287"/>
<comment type="cofactor">
    <cofactor evidence="1">
        <name>Zn(2+)</name>
        <dbReference type="ChEBI" id="CHEBI:29105"/>
    </cofactor>
</comment>
<keyword evidence="7" id="KW-0862">Zinc</keyword>
<evidence type="ECO:0000256" key="1">
    <source>
        <dbReference type="ARBA" id="ARBA00001947"/>
    </source>
</evidence>
<evidence type="ECO:0000256" key="4">
    <source>
        <dbReference type="ARBA" id="ARBA00020837"/>
    </source>
</evidence>
<evidence type="ECO:0000256" key="3">
    <source>
        <dbReference type="ARBA" id="ARBA00012206"/>
    </source>
</evidence>
<reference evidence="13" key="1">
    <citation type="submission" date="2017-09" db="EMBL/GenBank/DDBJ databases">
        <title>Depth-based differentiation of microbial function through sediment-hosted aquifers and enrichment of novel symbionts in the deep terrestrial subsurface.</title>
        <authorList>
            <person name="Probst A.J."/>
            <person name="Ladd B."/>
            <person name="Jarett J.K."/>
            <person name="Geller-Mcgrath D.E."/>
            <person name="Sieber C.M.K."/>
            <person name="Emerson J.B."/>
            <person name="Anantharaman K."/>
            <person name="Thomas B.C."/>
            <person name="Malmstrom R."/>
            <person name="Stieglmeier M."/>
            <person name="Klingl A."/>
            <person name="Woyke T."/>
            <person name="Ryan C.M."/>
            <person name="Banfield J.F."/>
        </authorList>
    </citation>
    <scope>NUCLEOTIDE SEQUENCE [LARGE SCALE GENOMIC DNA]</scope>
</reference>
<keyword evidence="6" id="KW-0479">Metal-binding</keyword>
<comment type="similarity">
    <text evidence="2">Belongs to the PduL family.</text>
</comment>
<name>A0A2H0W287_9BACT</name>
<dbReference type="InterPro" id="IPR008300">
    <property type="entry name" value="PTAC"/>
</dbReference>
<keyword evidence="8" id="KW-0012">Acyltransferase</keyword>
<dbReference type="Proteomes" id="UP000230935">
    <property type="component" value="Unassembled WGS sequence"/>
</dbReference>
<evidence type="ECO:0000256" key="7">
    <source>
        <dbReference type="ARBA" id="ARBA00022833"/>
    </source>
</evidence>
<evidence type="ECO:0000256" key="9">
    <source>
        <dbReference type="ARBA" id="ARBA00030044"/>
    </source>
</evidence>
<protein>
    <recommendedName>
        <fullName evidence="4">Phosphate propanoyltransferase</fullName>
        <ecNumber evidence="3">2.3.1.222</ecNumber>
    </recommendedName>
    <alternativeName>
        <fullName evidence="10">Phosphate acyltransferase PduL</fullName>
    </alternativeName>
    <alternativeName>
        <fullName evidence="9">Phosphotransacylase PduL</fullName>
    </alternativeName>
    <alternativeName>
        <fullName evidence="11">Propanediol utilization protein PduL</fullName>
    </alternativeName>
</protein>
<dbReference type="PANTHER" id="PTHR39453">
    <property type="entry name" value="PHOSPHATE PROPANOYLTRANSFERASE"/>
    <property type="match status" value="1"/>
</dbReference>
<evidence type="ECO:0000256" key="10">
    <source>
        <dbReference type="ARBA" id="ARBA00030939"/>
    </source>
</evidence>
<evidence type="ECO:0000256" key="11">
    <source>
        <dbReference type="ARBA" id="ARBA00033077"/>
    </source>
</evidence>
<evidence type="ECO:0000313" key="12">
    <source>
        <dbReference type="EMBL" id="PIS05454.1"/>
    </source>
</evidence>
<dbReference type="GO" id="GO:0046872">
    <property type="term" value="F:metal ion binding"/>
    <property type="evidence" value="ECO:0007669"/>
    <property type="project" value="UniProtKB-KW"/>
</dbReference>
<accession>A0A2H0W287</accession>